<feature type="domain" description="Multidrug resistance protein MdtA-like barrel-sandwich hybrid" evidence="1">
    <location>
        <begin position="100"/>
        <end position="314"/>
    </location>
</feature>
<reference evidence="2" key="1">
    <citation type="journal article" date="2019" name="PLoS Negl. Trop. Dis.">
        <title>Revisiting the worldwide diversity of Leptospira species in the environment.</title>
        <authorList>
            <person name="Vincent A.T."/>
            <person name="Schiettekatte O."/>
            <person name="Bourhy P."/>
            <person name="Veyrier F.J."/>
            <person name="Picardeau M."/>
        </authorList>
    </citation>
    <scope>NUCLEOTIDE SEQUENCE [LARGE SCALE GENOMIC DNA]</scope>
    <source>
        <strain evidence="2">201702454</strain>
    </source>
</reference>
<evidence type="ECO:0000313" key="3">
    <source>
        <dbReference type="Proteomes" id="UP000297609"/>
    </source>
</evidence>
<dbReference type="Proteomes" id="UP000297609">
    <property type="component" value="Unassembled WGS sequence"/>
</dbReference>
<protein>
    <submittedName>
        <fullName evidence="2">Biotin/lipoyl-binding protein</fullName>
    </submittedName>
</protein>
<comment type="caution">
    <text evidence="2">The sequence shown here is derived from an EMBL/GenBank/DDBJ whole genome shotgun (WGS) entry which is preliminary data.</text>
</comment>
<dbReference type="PRINTS" id="PR01490">
    <property type="entry name" value="RTXTOXIND"/>
</dbReference>
<dbReference type="GO" id="GO:1990281">
    <property type="term" value="C:efflux pump complex"/>
    <property type="evidence" value="ECO:0007669"/>
    <property type="project" value="TreeGrafter"/>
</dbReference>
<dbReference type="GO" id="GO:0015562">
    <property type="term" value="F:efflux transmembrane transporter activity"/>
    <property type="evidence" value="ECO:0007669"/>
    <property type="project" value="TreeGrafter"/>
</dbReference>
<dbReference type="OrthoDB" id="319688at2"/>
<dbReference type="SUPFAM" id="SSF111369">
    <property type="entry name" value="HlyD-like secretion proteins"/>
    <property type="match status" value="2"/>
</dbReference>
<evidence type="ECO:0000313" key="2">
    <source>
        <dbReference type="EMBL" id="TGL47321.1"/>
    </source>
</evidence>
<dbReference type="PANTHER" id="PTHR30469">
    <property type="entry name" value="MULTIDRUG RESISTANCE PROTEIN MDTA"/>
    <property type="match status" value="1"/>
</dbReference>
<dbReference type="Pfam" id="PF25917">
    <property type="entry name" value="BSH_RND"/>
    <property type="match status" value="1"/>
</dbReference>
<organism evidence="2 3">
    <name type="scientific">Leptospira kemamanensis</name>
    <dbReference type="NCBI Taxonomy" id="2484942"/>
    <lineage>
        <taxon>Bacteria</taxon>
        <taxon>Pseudomonadati</taxon>
        <taxon>Spirochaetota</taxon>
        <taxon>Spirochaetia</taxon>
        <taxon>Leptospirales</taxon>
        <taxon>Leptospiraceae</taxon>
        <taxon>Leptospira</taxon>
    </lineage>
</organism>
<proteinExistence type="predicted"/>
<name>A0A4R9JPH9_9LEPT</name>
<keyword evidence="3" id="KW-1185">Reference proteome</keyword>
<sequence>MKLKSIYNFLTFRVRSLLLVGLVYFLVSFVYSRFATENIRYRMPALSKMLLLPIFAKESKMEETSEDLSPHQSFQLPRVVEENIWFEFPAVVEPSKEIFIQSKQNGRIQKIHIEEGQTVKKGQLLLELDDELIRLEGEKLQINLLQAKSQEVITLEKWNHAKQQVEVKVREIDKKTELIELAKKEYEYASELKSKKEILWKQGYLSLSEFEKWKLEEETKLTQFKNLVRERDSLLSLVSTQSNAPEDSFVEHLRDWKEKNTILEKAEYELSLSHTKIIRNQIKSNDQLRTDAKLYAPKSGKILKLNAKEGELTNHNPIMSLMENSEISVTFHIGETELPEIQLDKEIQYHPSLSNNIVAIGKLEKRNGYLDPKSHGIMIKAKLTKNFQSLLPGMFGIVKISSSHKKEKILIPTHSLFGDANSGFYLQLKTDHGIQKRFIQIKPYSETESEVITGLGPMESFTVESI</sequence>
<dbReference type="Gene3D" id="2.40.50.100">
    <property type="match status" value="1"/>
</dbReference>
<evidence type="ECO:0000259" key="1">
    <source>
        <dbReference type="Pfam" id="PF25917"/>
    </source>
</evidence>
<dbReference type="AlphaFoldDB" id="A0A4R9JPH9"/>
<gene>
    <name evidence="2" type="ORF">EHQ59_16590</name>
</gene>
<accession>A0A4R9JPH9</accession>
<dbReference type="InterPro" id="IPR058625">
    <property type="entry name" value="MdtA-like_BSH"/>
</dbReference>
<dbReference type="EMBL" id="RQGG01000050">
    <property type="protein sequence ID" value="TGL47321.1"/>
    <property type="molecule type" value="Genomic_DNA"/>
</dbReference>
<dbReference type="Gene3D" id="2.40.30.170">
    <property type="match status" value="1"/>
</dbReference>